<dbReference type="AlphaFoldDB" id="A0A0E0G6C4"/>
<feature type="region of interest" description="Disordered" evidence="1">
    <location>
        <begin position="1"/>
        <end position="33"/>
    </location>
</feature>
<accession>A0A0E0G6C4</accession>
<dbReference type="Proteomes" id="UP000006591">
    <property type="component" value="Chromosome 2"/>
</dbReference>
<dbReference type="OMA" id="EFNCFDE"/>
<proteinExistence type="predicted"/>
<evidence type="ECO:0000313" key="2">
    <source>
        <dbReference type="EnsemblPlants" id="ONIVA02G17360.1"/>
    </source>
</evidence>
<name>A0A0E0G6C4_ORYNI</name>
<reference evidence="2" key="1">
    <citation type="submission" date="2015-04" db="UniProtKB">
        <authorList>
            <consortium name="EnsemblPlants"/>
        </authorList>
    </citation>
    <scope>IDENTIFICATION</scope>
    <source>
        <strain evidence="2">SL10</strain>
    </source>
</reference>
<evidence type="ECO:0000256" key="1">
    <source>
        <dbReference type="SAM" id="MobiDB-lite"/>
    </source>
</evidence>
<sequence length="78" mass="8358">MLHESGPKSSRSGGGGGGEVPRRRRSSPRGFLPDYSCNKHCILDGLKGEADGTRVKTSSFPTSFGHPEGDAEFNCFDE</sequence>
<evidence type="ECO:0000313" key="3">
    <source>
        <dbReference type="Proteomes" id="UP000006591"/>
    </source>
</evidence>
<reference evidence="2" key="2">
    <citation type="submission" date="2018-04" db="EMBL/GenBank/DDBJ databases">
        <title>OnivRS2 (Oryza nivara Reference Sequence Version 2).</title>
        <authorList>
            <person name="Zhang J."/>
            <person name="Kudrna D."/>
            <person name="Lee S."/>
            <person name="Talag J."/>
            <person name="Rajasekar S."/>
            <person name="Welchert J."/>
            <person name="Hsing Y.-I."/>
            <person name="Wing R.A."/>
        </authorList>
    </citation>
    <scope>NUCLEOTIDE SEQUENCE [LARGE SCALE GENOMIC DNA]</scope>
    <source>
        <strain evidence="2">SL10</strain>
    </source>
</reference>
<dbReference type="HOGENOM" id="CLU_2642145_0_0_1"/>
<dbReference type="EnsemblPlants" id="ONIVA02G17360.1">
    <property type="protein sequence ID" value="ONIVA02G17360.1"/>
    <property type="gene ID" value="ONIVA02G17360"/>
</dbReference>
<keyword evidence="3" id="KW-1185">Reference proteome</keyword>
<organism evidence="2">
    <name type="scientific">Oryza nivara</name>
    <name type="common">Indian wild rice</name>
    <name type="synonym">Oryza sativa f. spontanea</name>
    <dbReference type="NCBI Taxonomy" id="4536"/>
    <lineage>
        <taxon>Eukaryota</taxon>
        <taxon>Viridiplantae</taxon>
        <taxon>Streptophyta</taxon>
        <taxon>Embryophyta</taxon>
        <taxon>Tracheophyta</taxon>
        <taxon>Spermatophyta</taxon>
        <taxon>Magnoliopsida</taxon>
        <taxon>Liliopsida</taxon>
        <taxon>Poales</taxon>
        <taxon>Poaceae</taxon>
        <taxon>BOP clade</taxon>
        <taxon>Oryzoideae</taxon>
        <taxon>Oryzeae</taxon>
        <taxon>Oryzinae</taxon>
        <taxon>Oryza</taxon>
    </lineage>
</organism>
<dbReference type="Gramene" id="ONIVA02G17360.1">
    <property type="protein sequence ID" value="ONIVA02G17360.1"/>
    <property type="gene ID" value="ONIVA02G17360"/>
</dbReference>
<protein>
    <submittedName>
        <fullName evidence="2">Uncharacterized protein</fullName>
    </submittedName>
</protein>